<dbReference type="Gene3D" id="3.30.450.40">
    <property type="match status" value="1"/>
</dbReference>
<protein>
    <submittedName>
        <fullName evidence="6">IclR family transcriptional regulator</fullName>
    </submittedName>
</protein>
<dbReference type="SUPFAM" id="SSF46785">
    <property type="entry name" value="Winged helix' DNA-binding domain"/>
    <property type="match status" value="1"/>
</dbReference>
<evidence type="ECO:0000313" key="7">
    <source>
        <dbReference type="Proteomes" id="UP001431429"/>
    </source>
</evidence>
<evidence type="ECO:0000256" key="3">
    <source>
        <dbReference type="ARBA" id="ARBA00023163"/>
    </source>
</evidence>
<dbReference type="PANTHER" id="PTHR30136">
    <property type="entry name" value="HELIX-TURN-HELIX TRANSCRIPTIONAL REGULATOR, ICLR FAMILY"/>
    <property type="match status" value="1"/>
</dbReference>
<dbReference type="Pfam" id="PF01614">
    <property type="entry name" value="IclR_C"/>
    <property type="match status" value="1"/>
</dbReference>
<dbReference type="InterPro" id="IPR014757">
    <property type="entry name" value="Tscrpt_reg_IclR_C"/>
</dbReference>
<name>A0ABT0UY43_9ACTN</name>
<dbReference type="Proteomes" id="UP001431429">
    <property type="component" value="Unassembled WGS sequence"/>
</dbReference>
<comment type="caution">
    <text evidence="6">The sequence shown here is derived from an EMBL/GenBank/DDBJ whole genome shotgun (WGS) entry which is preliminary data.</text>
</comment>
<keyword evidence="7" id="KW-1185">Reference proteome</keyword>
<dbReference type="RefSeq" id="WP_250923691.1">
    <property type="nucleotide sequence ID" value="NZ_JAMQAW010000072.1"/>
</dbReference>
<keyword evidence="2" id="KW-0238">DNA-binding</keyword>
<sequence length="247" mass="26370">MQGVQRVLYLLELVSEHQPVGVADLSRASGLPKSTVQRALGALADSGWIQAVGSEHTRWELTSQMLLLGRRATQQVDLRAAALGPMRELRDLTDETVTLQVPDGNNRMVLIERLDSQQPVRTVNLLGASSPMPITSAGIAVLALMPEEELNRVLAEPVPRLTSQTITDPERIRAGIDRAREAGYAVNTGQNRTGVCAVGAAVVDGAGVPIAGVGVSLPESRFTLEQAPWWGSRIRATAEAITAALSD</sequence>
<gene>
    <name evidence="6" type="ORF">NBG84_34825</name>
</gene>
<keyword evidence="3" id="KW-0804">Transcription</keyword>
<organism evidence="6 7">
    <name type="scientific">Streptomyces albipurpureus</name>
    <dbReference type="NCBI Taxonomy" id="2897419"/>
    <lineage>
        <taxon>Bacteria</taxon>
        <taxon>Bacillati</taxon>
        <taxon>Actinomycetota</taxon>
        <taxon>Actinomycetes</taxon>
        <taxon>Kitasatosporales</taxon>
        <taxon>Streptomycetaceae</taxon>
        <taxon>Streptomyces</taxon>
    </lineage>
</organism>
<dbReference type="EMBL" id="JAMQAW010000072">
    <property type="protein sequence ID" value="MCM2393390.1"/>
    <property type="molecule type" value="Genomic_DNA"/>
</dbReference>
<dbReference type="InterPro" id="IPR029016">
    <property type="entry name" value="GAF-like_dom_sf"/>
</dbReference>
<keyword evidence="1" id="KW-0805">Transcription regulation</keyword>
<feature type="domain" description="IclR-ED" evidence="5">
    <location>
        <begin position="64"/>
        <end position="247"/>
    </location>
</feature>
<proteinExistence type="predicted"/>
<dbReference type="InterPro" id="IPR036388">
    <property type="entry name" value="WH-like_DNA-bd_sf"/>
</dbReference>
<feature type="domain" description="HTH iclR-type" evidence="4">
    <location>
        <begin position="1"/>
        <end position="63"/>
    </location>
</feature>
<evidence type="ECO:0000256" key="2">
    <source>
        <dbReference type="ARBA" id="ARBA00023125"/>
    </source>
</evidence>
<evidence type="ECO:0000259" key="5">
    <source>
        <dbReference type="PROSITE" id="PS51078"/>
    </source>
</evidence>
<dbReference type="SUPFAM" id="SSF55781">
    <property type="entry name" value="GAF domain-like"/>
    <property type="match status" value="1"/>
</dbReference>
<reference evidence="6" key="1">
    <citation type="submission" date="2022-06" db="EMBL/GenBank/DDBJ databases">
        <title>Genome public.</title>
        <authorList>
            <person name="Sun Q."/>
        </authorList>
    </citation>
    <scope>NUCLEOTIDE SEQUENCE</scope>
    <source>
        <strain evidence="6">CWNU-1</strain>
    </source>
</reference>
<dbReference type="Pfam" id="PF09339">
    <property type="entry name" value="HTH_IclR"/>
    <property type="match status" value="1"/>
</dbReference>
<dbReference type="SMART" id="SM00346">
    <property type="entry name" value="HTH_ICLR"/>
    <property type="match status" value="1"/>
</dbReference>
<accession>A0ABT0UY43</accession>
<dbReference type="PANTHER" id="PTHR30136:SF24">
    <property type="entry name" value="HTH-TYPE TRANSCRIPTIONAL REPRESSOR ALLR"/>
    <property type="match status" value="1"/>
</dbReference>
<dbReference type="InterPro" id="IPR036390">
    <property type="entry name" value="WH_DNA-bd_sf"/>
</dbReference>
<dbReference type="PROSITE" id="PS51078">
    <property type="entry name" value="ICLR_ED"/>
    <property type="match status" value="1"/>
</dbReference>
<dbReference type="PROSITE" id="PS51077">
    <property type="entry name" value="HTH_ICLR"/>
    <property type="match status" value="1"/>
</dbReference>
<evidence type="ECO:0000259" key="4">
    <source>
        <dbReference type="PROSITE" id="PS51077"/>
    </source>
</evidence>
<evidence type="ECO:0000256" key="1">
    <source>
        <dbReference type="ARBA" id="ARBA00023015"/>
    </source>
</evidence>
<evidence type="ECO:0000313" key="6">
    <source>
        <dbReference type="EMBL" id="MCM2393390.1"/>
    </source>
</evidence>
<dbReference type="Gene3D" id="1.10.10.10">
    <property type="entry name" value="Winged helix-like DNA-binding domain superfamily/Winged helix DNA-binding domain"/>
    <property type="match status" value="1"/>
</dbReference>
<dbReference type="InterPro" id="IPR005471">
    <property type="entry name" value="Tscrpt_reg_IclR_N"/>
</dbReference>
<dbReference type="InterPro" id="IPR050707">
    <property type="entry name" value="HTH_MetabolicPath_Reg"/>
</dbReference>